<dbReference type="InterPro" id="IPR029058">
    <property type="entry name" value="AB_hydrolase_fold"/>
</dbReference>
<protein>
    <submittedName>
        <fullName evidence="2">Uncharacterized protein</fullName>
    </submittedName>
</protein>
<comment type="caution">
    <text evidence="2">The sequence shown here is derived from an EMBL/GenBank/DDBJ whole genome shotgun (WGS) entry which is preliminary data.</text>
</comment>
<accession>A0A4U0RGM0</accession>
<evidence type="ECO:0000313" key="3">
    <source>
        <dbReference type="Proteomes" id="UP000305778"/>
    </source>
</evidence>
<keyword evidence="3" id="KW-1185">Reference proteome</keyword>
<name>A0A4U0RGM0_9ACTN</name>
<dbReference type="Proteomes" id="UP000305778">
    <property type="component" value="Unassembled WGS sequence"/>
</dbReference>
<dbReference type="AlphaFoldDB" id="A0A4U0RGM0"/>
<dbReference type="SUPFAM" id="SSF53474">
    <property type="entry name" value="alpha/beta-Hydrolases"/>
    <property type="match status" value="1"/>
</dbReference>
<proteinExistence type="predicted"/>
<sequence>MIAVGFAGTVPEFSVMMELMLPLLPQSESEVKTVVELWDADLARDASDRLPRVDKPPLVIGGGQDLAAPLWQCRKVPSGSRGPRRRSSPGRAPATQWGLERTEEFLAEVLAFFAAQPAPAATG</sequence>
<reference evidence="2 3" key="1">
    <citation type="submission" date="2019-04" db="EMBL/GenBank/DDBJ databases">
        <title>Streptomyces oryziradicis sp. nov., a novel actinomycete isolated from rhizosphere soil of rice (Oryza sativa L.).</title>
        <authorList>
            <person name="Li C."/>
        </authorList>
    </citation>
    <scope>NUCLEOTIDE SEQUENCE [LARGE SCALE GENOMIC DNA]</scope>
    <source>
        <strain evidence="2 3">NEAU-C40</strain>
    </source>
</reference>
<evidence type="ECO:0000256" key="1">
    <source>
        <dbReference type="SAM" id="MobiDB-lite"/>
    </source>
</evidence>
<gene>
    <name evidence="2" type="ORF">FCI23_53450</name>
</gene>
<feature type="region of interest" description="Disordered" evidence="1">
    <location>
        <begin position="74"/>
        <end position="97"/>
    </location>
</feature>
<dbReference type="OrthoDB" id="3210844at2"/>
<evidence type="ECO:0000313" key="2">
    <source>
        <dbReference type="EMBL" id="TJZ94545.1"/>
    </source>
</evidence>
<dbReference type="RefSeq" id="WP_136731392.1">
    <property type="nucleotide sequence ID" value="NZ_SUMC01000214.1"/>
</dbReference>
<dbReference type="EMBL" id="SUMC01000214">
    <property type="protein sequence ID" value="TJZ94545.1"/>
    <property type="molecule type" value="Genomic_DNA"/>
</dbReference>
<organism evidence="2 3">
    <name type="scientific">Actinacidiphila oryziradicis</name>
    <dbReference type="NCBI Taxonomy" id="2571141"/>
    <lineage>
        <taxon>Bacteria</taxon>
        <taxon>Bacillati</taxon>
        <taxon>Actinomycetota</taxon>
        <taxon>Actinomycetes</taxon>
        <taxon>Kitasatosporales</taxon>
        <taxon>Streptomycetaceae</taxon>
        <taxon>Actinacidiphila</taxon>
    </lineage>
</organism>